<dbReference type="InterPro" id="IPR007060">
    <property type="entry name" value="FtsL/DivIC"/>
</dbReference>
<proteinExistence type="predicted"/>
<sequence length="119" mass="13120">MAGKSQKPGRVLVRRLAWGAGAVFVLWALVEGGEYGTTDLLAQREEKAQLEADLGLLRDTVAALDATLKQVSTDDFTMERIAREEHGLVKSEKELLYWIDDPSQKARADSVRADSTTTD</sequence>
<dbReference type="Proteomes" id="UP000076404">
    <property type="component" value="Chromosome"/>
</dbReference>
<name>A0A143BI75_9BACT</name>
<reference evidence="1 2" key="1">
    <citation type="journal article" date="2014" name="Proc. Natl. Acad. Sci. U.S.A.">
        <title>Functional type 2 photosynthetic reaction centers found in the rare bacterial phylum Gemmatimonadetes.</title>
        <authorList>
            <person name="Zeng Y."/>
            <person name="Feng F."/>
            <person name="Medova H."/>
            <person name="Dean J."/>
            <person name="Koblizek M."/>
        </authorList>
    </citation>
    <scope>NUCLEOTIDE SEQUENCE [LARGE SCALE GENOMIC DNA]</scope>
    <source>
        <strain evidence="1 2">AP64</strain>
    </source>
</reference>
<reference evidence="1 2" key="2">
    <citation type="journal article" date="2016" name="Environ. Microbiol. Rep.">
        <title>Metagenomic evidence for the presence of phototrophic Gemmatimonadetes bacteria in diverse environments.</title>
        <authorList>
            <person name="Zeng Y."/>
            <person name="Baumbach J."/>
            <person name="Barbosa E.G."/>
            <person name="Azevedo V."/>
            <person name="Zhang C."/>
            <person name="Koblizek M."/>
        </authorList>
    </citation>
    <scope>NUCLEOTIDE SEQUENCE [LARGE SCALE GENOMIC DNA]</scope>
    <source>
        <strain evidence="1 2">AP64</strain>
    </source>
</reference>
<dbReference type="AlphaFoldDB" id="A0A143BI75"/>
<dbReference type="KEGG" id="gph:GEMMAAP_07355"/>
<keyword evidence="2" id="KW-1185">Reference proteome</keyword>
<protein>
    <recommendedName>
        <fullName evidence="3">Septum formation initiator</fullName>
    </recommendedName>
</protein>
<evidence type="ECO:0000313" key="1">
    <source>
        <dbReference type="EMBL" id="AMW04708.1"/>
    </source>
</evidence>
<dbReference type="eggNOG" id="COG2919">
    <property type="taxonomic scope" value="Bacteria"/>
</dbReference>
<dbReference type="OrthoDB" id="9811258at2"/>
<accession>A0A143BI75</accession>
<evidence type="ECO:0008006" key="3">
    <source>
        <dbReference type="Google" id="ProtNLM"/>
    </source>
</evidence>
<dbReference type="RefSeq" id="WP_026850462.1">
    <property type="nucleotide sequence ID" value="NZ_CP011454.1"/>
</dbReference>
<evidence type="ECO:0000313" key="2">
    <source>
        <dbReference type="Proteomes" id="UP000076404"/>
    </source>
</evidence>
<dbReference type="EMBL" id="CP011454">
    <property type="protein sequence ID" value="AMW04708.1"/>
    <property type="molecule type" value="Genomic_DNA"/>
</dbReference>
<dbReference type="Pfam" id="PF04977">
    <property type="entry name" value="DivIC"/>
    <property type="match status" value="1"/>
</dbReference>
<dbReference type="STRING" id="1379270.GEMMAAP_07355"/>
<organism evidence="1 2">
    <name type="scientific">Gemmatimonas phototrophica</name>
    <dbReference type="NCBI Taxonomy" id="1379270"/>
    <lineage>
        <taxon>Bacteria</taxon>
        <taxon>Pseudomonadati</taxon>
        <taxon>Gemmatimonadota</taxon>
        <taxon>Gemmatimonadia</taxon>
        <taxon>Gemmatimonadales</taxon>
        <taxon>Gemmatimonadaceae</taxon>
        <taxon>Gemmatimonas</taxon>
    </lineage>
</organism>
<gene>
    <name evidence="1" type="ORF">GEMMAAP_07355</name>
</gene>